<dbReference type="PANTHER" id="PTHR30024">
    <property type="entry name" value="ALIPHATIC SULFONATES-BINDING PROTEIN-RELATED"/>
    <property type="match status" value="1"/>
</dbReference>
<feature type="signal peptide" evidence="4">
    <location>
        <begin position="1"/>
        <end position="24"/>
    </location>
</feature>
<dbReference type="Proteomes" id="UP000658278">
    <property type="component" value="Unassembled WGS sequence"/>
</dbReference>
<comment type="similarity">
    <text evidence="2">Belongs to the bacterial solute-binding protein SsuA/TauA family.</text>
</comment>
<dbReference type="AlphaFoldDB" id="A0A934VFS0"/>
<name>A0A934VFS0_9BACT</name>
<evidence type="ECO:0000256" key="2">
    <source>
        <dbReference type="ARBA" id="ARBA00010742"/>
    </source>
</evidence>
<evidence type="ECO:0000256" key="3">
    <source>
        <dbReference type="ARBA" id="ARBA00022729"/>
    </source>
</evidence>
<evidence type="ECO:0000256" key="1">
    <source>
        <dbReference type="ARBA" id="ARBA00004418"/>
    </source>
</evidence>
<evidence type="ECO:0000313" key="5">
    <source>
        <dbReference type="EMBL" id="MBK1827341.1"/>
    </source>
</evidence>
<keyword evidence="3 4" id="KW-0732">Signal</keyword>
<dbReference type="Gene3D" id="3.40.190.10">
    <property type="entry name" value="Periplasmic binding protein-like II"/>
    <property type="match status" value="2"/>
</dbReference>
<sequence>MILKSNLAALTAALTLAAPLAAHAQADGDYTFGWSNYIGWCPVKYLADTGLLDKHAEANGIKIGVKEFGYVASIDAFKAQNIDVVPVTTMDALTLISQAGIDCSFFLVGDYSNGNDKWLATGAKSIADLKGTTVHGEEFTVSHYLVYRGIVLNGLKESDFKFAHRAEKGIVSGFTSDDAKVKSTATWNPHALGLLQQPGVTDVFNSSKIPGEILDGFVMRTDLLKEDPKLAKAISGAWFEAMATLNGGGQEAEDLVATIAQAANVTVAEAKAQLKTTFFYYTPDTMAEALKSKAHKQATELVRDFCFDQALLGEDADDAGYIGIEFADGEVLGDKGNVKLRFNVAASK</sequence>
<evidence type="ECO:0008006" key="7">
    <source>
        <dbReference type="Google" id="ProtNLM"/>
    </source>
</evidence>
<evidence type="ECO:0000313" key="6">
    <source>
        <dbReference type="Proteomes" id="UP000658278"/>
    </source>
</evidence>
<protein>
    <recommendedName>
        <fullName evidence="7">NitT/TauT family transport system substrate-binding protein</fullName>
    </recommendedName>
</protein>
<keyword evidence="6" id="KW-1185">Reference proteome</keyword>
<organism evidence="5 6">
    <name type="scientific">Haloferula rosea</name>
    <dbReference type="NCBI Taxonomy" id="490093"/>
    <lineage>
        <taxon>Bacteria</taxon>
        <taxon>Pseudomonadati</taxon>
        <taxon>Verrucomicrobiota</taxon>
        <taxon>Verrucomicrobiia</taxon>
        <taxon>Verrucomicrobiales</taxon>
        <taxon>Verrucomicrobiaceae</taxon>
        <taxon>Haloferula</taxon>
    </lineage>
</organism>
<gene>
    <name evidence="5" type="ORF">JIN81_09930</name>
</gene>
<accession>A0A934VFS0</accession>
<dbReference type="GO" id="GO:0042597">
    <property type="term" value="C:periplasmic space"/>
    <property type="evidence" value="ECO:0007669"/>
    <property type="project" value="UniProtKB-SubCell"/>
</dbReference>
<dbReference type="SUPFAM" id="SSF53850">
    <property type="entry name" value="Periplasmic binding protein-like II"/>
    <property type="match status" value="1"/>
</dbReference>
<dbReference type="PANTHER" id="PTHR30024:SF47">
    <property type="entry name" value="TAURINE-BINDING PERIPLASMIC PROTEIN"/>
    <property type="match status" value="1"/>
</dbReference>
<comment type="subcellular location">
    <subcellularLocation>
        <location evidence="1">Periplasm</location>
    </subcellularLocation>
</comment>
<evidence type="ECO:0000256" key="4">
    <source>
        <dbReference type="SAM" id="SignalP"/>
    </source>
</evidence>
<dbReference type="EMBL" id="JAENII010000006">
    <property type="protein sequence ID" value="MBK1827341.1"/>
    <property type="molecule type" value="Genomic_DNA"/>
</dbReference>
<reference evidence="5" key="1">
    <citation type="submission" date="2021-01" db="EMBL/GenBank/DDBJ databases">
        <title>Modified the classification status of verrucomicrobia.</title>
        <authorList>
            <person name="Feng X."/>
        </authorList>
    </citation>
    <scope>NUCLEOTIDE SEQUENCE</scope>
    <source>
        <strain evidence="5">KCTC 22201</strain>
    </source>
</reference>
<comment type="caution">
    <text evidence="5">The sequence shown here is derived from an EMBL/GenBank/DDBJ whole genome shotgun (WGS) entry which is preliminary data.</text>
</comment>
<feature type="chain" id="PRO_5036828665" description="NitT/TauT family transport system substrate-binding protein" evidence="4">
    <location>
        <begin position="25"/>
        <end position="348"/>
    </location>
</feature>
<dbReference type="RefSeq" id="WP_200278789.1">
    <property type="nucleotide sequence ID" value="NZ_JAENII010000006.1"/>
</dbReference>
<proteinExistence type="inferred from homology"/>